<sequence>MVGLSDDVNCFEFWRMSRPNEMQLLECLRNWWMMSLRMIDALLNK</sequence>
<name>A0A9K3J0I0_HELAN</name>
<gene>
    <name evidence="1" type="ORF">HanXRQr2_Chr05g0222571</name>
</gene>
<protein>
    <submittedName>
        <fullName evidence="1">Uncharacterized protein</fullName>
    </submittedName>
</protein>
<dbReference type="EMBL" id="MNCJ02000320">
    <property type="protein sequence ID" value="KAF5806533.1"/>
    <property type="molecule type" value="Genomic_DNA"/>
</dbReference>
<evidence type="ECO:0000313" key="1">
    <source>
        <dbReference type="EMBL" id="KAF5806533.1"/>
    </source>
</evidence>
<organism evidence="1 2">
    <name type="scientific">Helianthus annuus</name>
    <name type="common">Common sunflower</name>
    <dbReference type="NCBI Taxonomy" id="4232"/>
    <lineage>
        <taxon>Eukaryota</taxon>
        <taxon>Viridiplantae</taxon>
        <taxon>Streptophyta</taxon>
        <taxon>Embryophyta</taxon>
        <taxon>Tracheophyta</taxon>
        <taxon>Spermatophyta</taxon>
        <taxon>Magnoliopsida</taxon>
        <taxon>eudicotyledons</taxon>
        <taxon>Gunneridae</taxon>
        <taxon>Pentapetalae</taxon>
        <taxon>asterids</taxon>
        <taxon>campanulids</taxon>
        <taxon>Asterales</taxon>
        <taxon>Asteraceae</taxon>
        <taxon>Asteroideae</taxon>
        <taxon>Heliantheae alliance</taxon>
        <taxon>Heliantheae</taxon>
        <taxon>Helianthus</taxon>
    </lineage>
</organism>
<dbReference type="AlphaFoldDB" id="A0A9K3J0I0"/>
<reference evidence="1" key="1">
    <citation type="journal article" date="2017" name="Nature">
        <title>The sunflower genome provides insights into oil metabolism, flowering and Asterid evolution.</title>
        <authorList>
            <person name="Badouin H."/>
            <person name="Gouzy J."/>
            <person name="Grassa C.J."/>
            <person name="Murat F."/>
            <person name="Staton S.E."/>
            <person name="Cottret L."/>
            <person name="Lelandais-Briere C."/>
            <person name="Owens G.L."/>
            <person name="Carrere S."/>
            <person name="Mayjonade B."/>
            <person name="Legrand L."/>
            <person name="Gill N."/>
            <person name="Kane N.C."/>
            <person name="Bowers J.E."/>
            <person name="Hubner S."/>
            <person name="Bellec A."/>
            <person name="Berard A."/>
            <person name="Berges H."/>
            <person name="Blanchet N."/>
            <person name="Boniface M.C."/>
            <person name="Brunel D."/>
            <person name="Catrice O."/>
            <person name="Chaidir N."/>
            <person name="Claudel C."/>
            <person name="Donnadieu C."/>
            <person name="Faraut T."/>
            <person name="Fievet G."/>
            <person name="Helmstetter N."/>
            <person name="King M."/>
            <person name="Knapp S.J."/>
            <person name="Lai Z."/>
            <person name="Le Paslier M.C."/>
            <person name="Lippi Y."/>
            <person name="Lorenzon L."/>
            <person name="Mandel J.R."/>
            <person name="Marage G."/>
            <person name="Marchand G."/>
            <person name="Marquand E."/>
            <person name="Bret-Mestries E."/>
            <person name="Morien E."/>
            <person name="Nambeesan S."/>
            <person name="Nguyen T."/>
            <person name="Pegot-Espagnet P."/>
            <person name="Pouilly N."/>
            <person name="Raftis F."/>
            <person name="Sallet E."/>
            <person name="Schiex T."/>
            <person name="Thomas J."/>
            <person name="Vandecasteele C."/>
            <person name="Vares D."/>
            <person name="Vear F."/>
            <person name="Vautrin S."/>
            <person name="Crespi M."/>
            <person name="Mangin B."/>
            <person name="Burke J.M."/>
            <person name="Salse J."/>
            <person name="Munos S."/>
            <person name="Vincourt P."/>
            <person name="Rieseberg L.H."/>
            <person name="Langlade N.B."/>
        </authorList>
    </citation>
    <scope>NUCLEOTIDE SEQUENCE</scope>
    <source>
        <tissue evidence="1">Leaves</tissue>
    </source>
</reference>
<evidence type="ECO:0000313" key="2">
    <source>
        <dbReference type="Proteomes" id="UP000215914"/>
    </source>
</evidence>
<accession>A0A9K3J0I0</accession>
<comment type="caution">
    <text evidence="1">The sequence shown here is derived from an EMBL/GenBank/DDBJ whole genome shotgun (WGS) entry which is preliminary data.</text>
</comment>
<dbReference type="Gramene" id="mRNA:HanXRQr2_Chr05g0222571">
    <property type="protein sequence ID" value="mRNA:HanXRQr2_Chr05g0222571"/>
    <property type="gene ID" value="HanXRQr2_Chr05g0222571"/>
</dbReference>
<proteinExistence type="predicted"/>
<dbReference type="Proteomes" id="UP000215914">
    <property type="component" value="Unassembled WGS sequence"/>
</dbReference>
<reference evidence="1" key="2">
    <citation type="submission" date="2020-06" db="EMBL/GenBank/DDBJ databases">
        <title>Helianthus annuus Genome sequencing and assembly Release 2.</title>
        <authorList>
            <person name="Gouzy J."/>
            <person name="Langlade N."/>
            <person name="Munos S."/>
        </authorList>
    </citation>
    <scope>NUCLEOTIDE SEQUENCE</scope>
    <source>
        <tissue evidence="1">Leaves</tissue>
    </source>
</reference>
<keyword evidence="2" id="KW-1185">Reference proteome</keyword>